<reference evidence="3 4" key="1">
    <citation type="journal article" date="2015" name="Genome Biol. Evol.">
        <title>Comparative Genomics of a Bacterivorous Green Alga Reveals Evolutionary Causalities and Consequences of Phago-Mixotrophic Mode of Nutrition.</title>
        <authorList>
            <person name="Burns J.A."/>
            <person name="Paasch A."/>
            <person name="Narechania A."/>
            <person name="Kim E."/>
        </authorList>
    </citation>
    <scope>NUCLEOTIDE SEQUENCE [LARGE SCALE GENOMIC DNA]</scope>
    <source>
        <strain evidence="3 4">PLY_AMNH</strain>
    </source>
</reference>
<name>A0AAE0LA69_9CHLO</name>
<feature type="region of interest" description="Disordered" evidence="1">
    <location>
        <begin position="295"/>
        <end position="459"/>
    </location>
</feature>
<accession>A0AAE0LA69</accession>
<sequence length="853" mass="92805">MALQATLAALQSRHAGDDYDDQDDLDLASHREVGRANRDTKEDAGGQITTEVAAQQGSQAGSLNDGDAVITDRVDNEKLALNLIQQYVERENIRVSYVQLFSFIVNFMVFITILSLQNKAQEEFDVLEGFRESFLPQDENGDPQDVFNSRADIWDWLAGTVSQYWQEPFCGDGVCEDPLEFPAFAEYGCKADCGSYKVTQVTLHLTAIGLRLVDDAKTQEVTWNLCPLEDLSRCWWSDAATLAAGETFHDSFDVPDGEWVVVATLGAGISLYTGSLTTEQGLDDTDATNATNATNAWNATTAPPPEETDSAAQTLTPPPPPSSGVTNESTTPPPPSSGVTSESTTPPPPSSNVTEESGNPEYSDNSESAGEAGEYSDSSESAGEAGENNDSSESAGEAGENSDSSESAGEAGEYSDSSESAGEAGEYSDSSESAGEAGEYSDSSESAGEAGGNSDDVTRKALRTGDVRRQLGDWDYEELYYYDDGCEYTSCQGHSNWTQWELDIASEEVAVSSAETCDALLQNLESNTSSDLLQSCGSASTSWANSSLQLNECCQVYKPLLDSYCWCTIIGYDQGFEWESDFSSDPMRMSLKNRGWLSECADTVPDTAPLRVPATCNDGEGCRAHPLYATTYSYSSIQCPLHPAVNTSSGVNAVACRHEFAWLFEQSETLQSEYLFRCTTSSYGTDSYGTDSFGWDDSDDSYGYSDNSASSDAEWCCSAIRPVAEYNCMCFDASQPGYPHDNRDGTTSQSAHMSELRQALLTCGYAVPECEDLDQTTIYHPGPYTVQLSTPQTSFDEYGGESKAYGTFREFHEPWLLWYNNQHIYDTAREEEIPASVEWERHGVLPALCVRAG</sequence>
<comment type="caution">
    <text evidence="3">The sequence shown here is derived from an EMBL/GenBank/DDBJ whole genome shotgun (WGS) entry which is preliminary data.</text>
</comment>
<dbReference type="EMBL" id="LGRX02006134">
    <property type="protein sequence ID" value="KAK3277369.1"/>
    <property type="molecule type" value="Genomic_DNA"/>
</dbReference>
<protein>
    <submittedName>
        <fullName evidence="3">Uncharacterized protein</fullName>
    </submittedName>
</protein>
<evidence type="ECO:0000313" key="4">
    <source>
        <dbReference type="Proteomes" id="UP001190700"/>
    </source>
</evidence>
<evidence type="ECO:0000313" key="3">
    <source>
        <dbReference type="EMBL" id="KAK3277369.1"/>
    </source>
</evidence>
<dbReference type="AlphaFoldDB" id="A0AAE0LA69"/>
<organism evidence="3 4">
    <name type="scientific">Cymbomonas tetramitiformis</name>
    <dbReference type="NCBI Taxonomy" id="36881"/>
    <lineage>
        <taxon>Eukaryota</taxon>
        <taxon>Viridiplantae</taxon>
        <taxon>Chlorophyta</taxon>
        <taxon>Pyramimonadophyceae</taxon>
        <taxon>Pyramimonadales</taxon>
        <taxon>Pyramimonadaceae</taxon>
        <taxon>Cymbomonas</taxon>
    </lineage>
</organism>
<feature type="compositionally biased region" description="Low complexity" evidence="1">
    <location>
        <begin position="366"/>
        <end position="455"/>
    </location>
</feature>
<keyword evidence="2" id="KW-0812">Transmembrane</keyword>
<keyword evidence="2" id="KW-0472">Membrane</keyword>
<evidence type="ECO:0000256" key="1">
    <source>
        <dbReference type="SAM" id="MobiDB-lite"/>
    </source>
</evidence>
<evidence type="ECO:0000256" key="2">
    <source>
        <dbReference type="SAM" id="Phobius"/>
    </source>
</evidence>
<feature type="transmembrane region" description="Helical" evidence="2">
    <location>
        <begin position="95"/>
        <end position="116"/>
    </location>
</feature>
<gene>
    <name evidence="3" type="ORF">CYMTET_14618</name>
</gene>
<proteinExistence type="predicted"/>
<keyword evidence="2" id="KW-1133">Transmembrane helix</keyword>
<dbReference type="Proteomes" id="UP001190700">
    <property type="component" value="Unassembled WGS sequence"/>
</dbReference>
<keyword evidence="4" id="KW-1185">Reference proteome</keyword>